<keyword evidence="2" id="KW-0808">Transferase</keyword>
<gene>
    <name evidence="2" type="ORF">SAMN05216216_1202</name>
</gene>
<organism evidence="2 3">
    <name type="scientific">Lacicoccus qingdaonensis</name>
    <dbReference type="NCBI Taxonomy" id="576118"/>
    <lineage>
        <taxon>Bacteria</taxon>
        <taxon>Bacillati</taxon>
        <taxon>Bacillota</taxon>
        <taxon>Bacilli</taxon>
        <taxon>Bacillales</taxon>
        <taxon>Salinicoccaceae</taxon>
        <taxon>Lacicoccus</taxon>
    </lineage>
</organism>
<dbReference type="PRINTS" id="PR00988">
    <property type="entry name" value="URIDINKINASE"/>
</dbReference>
<dbReference type="Gene3D" id="3.40.50.300">
    <property type="entry name" value="P-loop containing nucleotide triphosphate hydrolases"/>
    <property type="match status" value="1"/>
</dbReference>
<dbReference type="Proteomes" id="UP000199008">
    <property type="component" value="Unassembled WGS sequence"/>
</dbReference>
<dbReference type="SUPFAM" id="SSF52540">
    <property type="entry name" value="P-loop containing nucleoside triphosphate hydrolases"/>
    <property type="match status" value="1"/>
</dbReference>
<name>A0A1G9H0Z1_9BACL</name>
<evidence type="ECO:0000313" key="2">
    <source>
        <dbReference type="EMBL" id="SDL06512.1"/>
    </source>
</evidence>
<protein>
    <submittedName>
        <fullName evidence="2">Uridine kinase</fullName>
    </submittedName>
</protein>
<dbReference type="OrthoDB" id="2388275at2"/>
<dbReference type="InterPro" id="IPR006083">
    <property type="entry name" value="PRK/URK"/>
</dbReference>
<sequence>MESLIRQINEVINTAENRIFIAISGHGASGKTSFARRLCDSLDTDYNYMNTDTYIIEGRHLGNTYADYTVDGSRSTFKITACMPIRHELNSLTRDIKVLKNGARLTTIDKPWDAEKVLDGSRKVTIIEGMSAAFLEDFNFDLSVYFYTDSETELERRKKRDVEQRGRSLDTLISAQKHRRDQYDLFMHPLREKFDIIVDYSNNEFKMIKSNL</sequence>
<dbReference type="Pfam" id="PF00485">
    <property type="entry name" value="PRK"/>
    <property type="match status" value="1"/>
</dbReference>
<accession>A0A1G9H0Z1</accession>
<dbReference type="GO" id="GO:0016301">
    <property type="term" value="F:kinase activity"/>
    <property type="evidence" value="ECO:0007669"/>
    <property type="project" value="UniProtKB-KW"/>
</dbReference>
<dbReference type="InterPro" id="IPR027417">
    <property type="entry name" value="P-loop_NTPase"/>
</dbReference>
<dbReference type="EMBL" id="FNFY01000020">
    <property type="protein sequence ID" value="SDL06512.1"/>
    <property type="molecule type" value="Genomic_DNA"/>
</dbReference>
<dbReference type="RefSeq" id="WP_092987202.1">
    <property type="nucleotide sequence ID" value="NZ_FNFY01000020.1"/>
</dbReference>
<dbReference type="AlphaFoldDB" id="A0A1G9H0Z1"/>
<proteinExistence type="predicted"/>
<feature type="domain" description="Phosphoribulokinase/uridine kinase" evidence="1">
    <location>
        <begin position="20"/>
        <end position="199"/>
    </location>
</feature>
<evidence type="ECO:0000259" key="1">
    <source>
        <dbReference type="Pfam" id="PF00485"/>
    </source>
</evidence>
<keyword evidence="3" id="KW-1185">Reference proteome</keyword>
<reference evidence="3" key="1">
    <citation type="submission" date="2016-10" db="EMBL/GenBank/DDBJ databases">
        <authorList>
            <person name="Varghese N."/>
            <person name="Submissions S."/>
        </authorList>
    </citation>
    <scope>NUCLEOTIDE SEQUENCE [LARGE SCALE GENOMIC DNA]</scope>
    <source>
        <strain evidence="3">CGMCC 1.8895</strain>
    </source>
</reference>
<dbReference type="GO" id="GO:0005524">
    <property type="term" value="F:ATP binding"/>
    <property type="evidence" value="ECO:0007669"/>
    <property type="project" value="InterPro"/>
</dbReference>
<evidence type="ECO:0000313" key="3">
    <source>
        <dbReference type="Proteomes" id="UP000199008"/>
    </source>
</evidence>
<dbReference type="STRING" id="576118.SAMN05216216_1202"/>
<keyword evidence="2" id="KW-0418">Kinase</keyword>